<evidence type="ECO:0000313" key="4">
    <source>
        <dbReference type="Proteomes" id="UP000029080"/>
    </source>
</evidence>
<reference evidence="3 4" key="1">
    <citation type="submission" date="2014-03" db="EMBL/GenBank/DDBJ databases">
        <title>Genomics of Bifidobacteria.</title>
        <authorList>
            <person name="Ventura M."/>
            <person name="Milani C."/>
            <person name="Lugli G.A."/>
        </authorList>
    </citation>
    <scope>NUCLEOTIDE SEQUENCE [LARGE SCALE GENOMIC DNA]</scope>
    <source>
        <strain evidence="3 4">JCM 13495</strain>
    </source>
</reference>
<dbReference type="RefSeq" id="WP_051264338.1">
    <property type="nucleotide sequence ID" value="NZ_JAXEUP010000002.1"/>
</dbReference>
<dbReference type="eggNOG" id="ENOG5031Y3Y">
    <property type="taxonomic scope" value="Bacteria"/>
</dbReference>
<dbReference type="Proteomes" id="UP000029080">
    <property type="component" value="Unassembled WGS sequence"/>
</dbReference>
<name>A0A087EFI6_9BIFI</name>
<sequence length="264" mass="27756">MTLWTTVKSNTRCVVGRFMRTVSQGVVQMARAIPRLAAAWVSCIVMMSLAFVLVAAMPSAAWAEDEGSSDAMTSEQSSNSSQLNVNGSITDTQNLLGDNVTAVTDAITSTKNDTGVSVRLLYVDTFGDNADPDQWAKNLLNATNPPSNTVLLAVASNDGKLVVAVSENSDGWLRDSASKLSEAALGPIVNGSTPDWSGSAIAMMNQIATQQKTSTSSGSVVIGVAVLGGVLVALVVGAVIVVVVRRRRSANGDKKPARRRHKRH</sequence>
<feature type="transmembrane region" description="Helical" evidence="1">
    <location>
        <begin position="220"/>
        <end position="244"/>
    </location>
</feature>
<dbReference type="Gene3D" id="3.10.310.50">
    <property type="match status" value="1"/>
</dbReference>
<comment type="caution">
    <text evidence="3">The sequence shown here is derived from an EMBL/GenBank/DDBJ whole genome shotgun (WGS) entry which is preliminary data.</text>
</comment>
<keyword evidence="1" id="KW-0812">Transmembrane</keyword>
<protein>
    <recommendedName>
        <fullName evidence="2">TPM domain-containing protein</fullName>
    </recommendedName>
</protein>
<dbReference type="Pfam" id="PF04536">
    <property type="entry name" value="TPM_phosphatase"/>
    <property type="match status" value="1"/>
</dbReference>
<dbReference type="OrthoDB" id="3240422at2"/>
<dbReference type="EMBL" id="JGZU01000007">
    <property type="protein sequence ID" value="KFJ06537.1"/>
    <property type="molecule type" value="Genomic_DNA"/>
</dbReference>
<keyword evidence="1" id="KW-0472">Membrane</keyword>
<organism evidence="3 4">
    <name type="scientific">Bifidobacterium tsurumiense</name>
    <dbReference type="NCBI Taxonomy" id="356829"/>
    <lineage>
        <taxon>Bacteria</taxon>
        <taxon>Bacillati</taxon>
        <taxon>Actinomycetota</taxon>
        <taxon>Actinomycetes</taxon>
        <taxon>Bifidobacteriales</taxon>
        <taxon>Bifidobacteriaceae</taxon>
        <taxon>Bifidobacterium</taxon>
    </lineage>
</organism>
<keyword evidence="4" id="KW-1185">Reference proteome</keyword>
<accession>A0A087EFI6</accession>
<evidence type="ECO:0000256" key="1">
    <source>
        <dbReference type="SAM" id="Phobius"/>
    </source>
</evidence>
<dbReference type="STRING" id="356829.BITS_1222"/>
<gene>
    <name evidence="3" type="ORF">BITS_1222</name>
</gene>
<keyword evidence="1" id="KW-1133">Transmembrane helix</keyword>
<feature type="domain" description="TPM" evidence="2">
    <location>
        <begin position="90"/>
        <end position="179"/>
    </location>
</feature>
<evidence type="ECO:0000259" key="2">
    <source>
        <dbReference type="Pfam" id="PF04536"/>
    </source>
</evidence>
<proteinExistence type="predicted"/>
<dbReference type="InterPro" id="IPR007621">
    <property type="entry name" value="TPM_dom"/>
</dbReference>
<dbReference type="AlphaFoldDB" id="A0A087EFI6"/>
<evidence type="ECO:0000313" key="3">
    <source>
        <dbReference type="EMBL" id="KFJ06537.1"/>
    </source>
</evidence>